<dbReference type="Pfam" id="PF01565">
    <property type="entry name" value="FAD_binding_4"/>
    <property type="match status" value="1"/>
</dbReference>
<comment type="similarity">
    <text evidence="2">Belongs to the oxygen-dependent FAD-linked oxidoreductase family.</text>
</comment>
<dbReference type="Pfam" id="PF08031">
    <property type="entry name" value="BBE"/>
    <property type="match status" value="1"/>
</dbReference>
<dbReference type="Gene3D" id="3.30.43.10">
    <property type="entry name" value="Uridine Diphospho-n-acetylenolpyruvylglucosamine Reductase, domain 2"/>
    <property type="match status" value="1"/>
</dbReference>
<proteinExistence type="inferred from homology"/>
<dbReference type="InterPro" id="IPR036318">
    <property type="entry name" value="FAD-bd_PCMH-like_sf"/>
</dbReference>
<evidence type="ECO:0000256" key="3">
    <source>
        <dbReference type="ARBA" id="ARBA00022630"/>
    </source>
</evidence>
<evidence type="ECO:0000313" key="8">
    <source>
        <dbReference type="Proteomes" id="UP000308730"/>
    </source>
</evidence>
<dbReference type="AlphaFoldDB" id="A0A4S4MRX6"/>
<dbReference type="InterPro" id="IPR016169">
    <property type="entry name" value="FAD-bd_PCMH_sub2"/>
</dbReference>
<organism evidence="7 8">
    <name type="scientific">Antrodiella citrinella</name>
    <dbReference type="NCBI Taxonomy" id="2447956"/>
    <lineage>
        <taxon>Eukaryota</taxon>
        <taxon>Fungi</taxon>
        <taxon>Dikarya</taxon>
        <taxon>Basidiomycota</taxon>
        <taxon>Agaricomycotina</taxon>
        <taxon>Agaricomycetes</taxon>
        <taxon>Polyporales</taxon>
        <taxon>Steccherinaceae</taxon>
        <taxon>Antrodiella</taxon>
    </lineage>
</organism>
<evidence type="ECO:0000259" key="6">
    <source>
        <dbReference type="PROSITE" id="PS51387"/>
    </source>
</evidence>
<dbReference type="PROSITE" id="PS51387">
    <property type="entry name" value="FAD_PCMH"/>
    <property type="match status" value="1"/>
</dbReference>
<keyword evidence="3" id="KW-0285">Flavoprotein</keyword>
<dbReference type="InterPro" id="IPR016166">
    <property type="entry name" value="FAD-bd_PCMH"/>
</dbReference>
<dbReference type="OrthoDB" id="415825at2759"/>
<dbReference type="Proteomes" id="UP000308730">
    <property type="component" value="Unassembled WGS sequence"/>
</dbReference>
<dbReference type="GO" id="GO:0016491">
    <property type="term" value="F:oxidoreductase activity"/>
    <property type="evidence" value="ECO:0007669"/>
    <property type="project" value="UniProtKB-KW"/>
</dbReference>
<keyword evidence="5" id="KW-0560">Oxidoreductase</keyword>
<dbReference type="GO" id="GO:0071949">
    <property type="term" value="F:FAD binding"/>
    <property type="evidence" value="ECO:0007669"/>
    <property type="project" value="InterPro"/>
</dbReference>
<feature type="domain" description="FAD-binding PCMH-type" evidence="6">
    <location>
        <begin position="33"/>
        <end position="205"/>
    </location>
</feature>
<comment type="cofactor">
    <cofactor evidence="1">
        <name>FAD</name>
        <dbReference type="ChEBI" id="CHEBI:57692"/>
    </cofactor>
</comment>
<keyword evidence="4" id="KW-0274">FAD</keyword>
<dbReference type="PANTHER" id="PTHR42973">
    <property type="entry name" value="BINDING OXIDOREDUCTASE, PUTATIVE (AFU_ORTHOLOGUE AFUA_1G17690)-RELATED"/>
    <property type="match status" value="1"/>
</dbReference>
<evidence type="ECO:0000256" key="2">
    <source>
        <dbReference type="ARBA" id="ARBA00005466"/>
    </source>
</evidence>
<dbReference type="InterPro" id="IPR006094">
    <property type="entry name" value="Oxid_FAD_bind_N"/>
</dbReference>
<evidence type="ECO:0000313" key="7">
    <source>
        <dbReference type="EMBL" id="THH28545.1"/>
    </source>
</evidence>
<evidence type="ECO:0000256" key="1">
    <source>
        <dbReference type="ARBA" id="ARBA00001974"/>
    </source>
</evidence>
<evidence type="ECO:0000256" key="5">
    <source>
        <dbReference type="ARBA" id="ARBA00023002"/>
    </source>
</evidence>
<comment type="caution">
    <text evidence="7">The sequence shown here is derived from an EMBL/GenBank/DDBJ whole genome shotgun (WGS) entry which is preliminary data.</text>
</comment>
<dbReference type="Gene3D" id="3.30.465.10">
    <property type="match status" value="2"/>
</dbReference>
<reference evidence="7 8" key="1">
    <citation type="submission" date="2019-02" db="EMBL/GenBank/DDBJ databases">
        <title>Genome sequencing of the rare red list fungi Antrodiella citrinella (Flaviporus citrinellus).</title>
        <authorList>
            <person name="Buettner E."/>
            <person name="Kellner H."/>
        </authorList>
    </citation>
    <scope>NUCLEOTIDE SEQUENCE [LARGE SCALE GENOMIC DNA]</scope>
    <source>
        <strain evidence="7 8">DSM 108506</strain>
    </source>
</reference>
<accession>A0A4S4MRX6</accession>
<evidence type="ECO:0000256" key="4">
    <source>
        <dbReference type="ARBA" id="ARBA00022827"/>
    </source>
</evidence>
<dbReference type="SUPFAM" id="SSF56176">
    <property type="entry name" value="FAD-binding/transporter-associated domain-like"/>
    <property type="match status" value="1"/>
</dbReference>
<name>A0A4S4MRX6_9APHY</name>
<dbReference type="InterPro" id="IPR050416">
    <property type="entry name" value="FAD-linked_Oxidoreductase"/>
</dbReference>
<dbReference type="PANTHER" id="PTHR42973:SF39">
    <property type="entry name" value="FAD-BINDING PCMH-TYPE DOMAIN-CONTAINING PROTEIN"/>
    <property type="match status" value="1"/>
</dbReference>
<gene>
    <name evidence="7" type="ORF">EUX98_g5641</name>
</gene>
<dbReference type="InterPro" id="IPR012951">
    <property type="entry name" value="BBE"/>
</dbReference>
<keyword evidence="8" id="KW-1185">Reference proteome</keyword>
<protein>
    <recommendedName>
        <fullName evidence="6">FAD-binding PCMH-type domain-containing protein</fullName>
    </recommendedName>
</protein>
<dbReference type="EMBL" id="SGPM01000172">
    <property type="protein sequence ID" value="THH28545.1"/>
    <property type="molecule type" value="Genomic_DNA"/>
</dbReference>
<sequence>MTRFDEFRAAFKGEIVTPHDPTYEQAIDRWAANAQRRAAVVAFVNSPQDVVLAIKYAKDATLRIAIRGGGHSAAGTSSTDGGLVIDLSKHLNKVNIDPYQKLAYVQGGAEWRAVDEAAIKHGLAAVAGTVNHTGVGGLSVGGGYGWLSGAHGLVIDNIAELTVVTADRSILLANEKQNPELFWGIRGGGSNFGVVTEFVFKLHPQRTKVFPGPLVFHPDKCEQIGAFLDKWWPAAKLDEGMLVGMTRMQGNKQQRVMNTAVASPDLTIALVHEFFPHKTINSIPPDAMPYRRDLPGHALIDVQWKENTPENSLKAKEIADVIAAMVPQGEGYGNYTPDSDTLPVAGGVSSDKTRALFGEHYSRLQAIKKKYDPDMVFNQWYTIVPA</sequence>
<dbReference type="InterPro" id="IPR016167">
    <property type="entry name" value="FAD-bd_PCMH_sub1"/>
</dbReference>